<accession>A0ABU6SH95</accession>
<comment type="caution">
    <text evidence="1">The sequence shown here is derived from an EMBL/GenBank/DDBJ whole genome shotgun (WGS) entry which is preliminary data.</text>
</comment>
<organism evidence="1 2">
    <name type="scientific">Stylosanthes scabra</name>
    <dbReference type="NCBI Taxonomy" id="79078"/>
    <lineage>
        <taxon>Eukaryota</taxon>
        <taxon>Viridiplantae</taxon>
        <taxon>Streptophyta</taxon>
        <taxon>Embryophyta</taxon>
        <taxon>Tracheophyta</taxon>
        <taxon>Spermatophyta</taxon>
        <taxon>Magnoliopsida</taxon>
        <taxon>eudicotyledons</taxon>
        <taxon>Gunneridae</taxon>
        <taxon>Pentapetalae</taxon>
        <taxon>rosids</taxon>
        <taxon>fabids</taxon>
        <taxon>Fabales</taxon>
        <taxon>Fabaceae</taxon>
        <taxon>Papilionoideae</taxon>
        <taxon>50 kb inversion clade</taxon>
        <taxon>dalbergioids sensu lato</taxon>
        <taxon>Dalbergieae</taxon>
        <taxon>Pterocarpus clade</taxon>
        <taxon>Stylosanthes</taxon>
    </lineage>
</organism>
<dbReference type="Proteomes" id="UP001341840">
    <property type="component" value="Unassembled WGS sequence"/>
</dbReference>
<gene>
    <name evidence="1" type="ORF">PIB30_046811</name>
</gene>
<dbReference type="EMBL" id="JASCZI010060710">
    <property type="protein sequence ID" value="MED6135470.1"/>
    <property type="molecule type" value="Genomic_DNA"/>
</dbReference>
<protein>
    <submittedName>
        <fullName evidence="1">Uncharacterized protein</fullName>
    </submittedName>
</protein>
<evidence type="ECO:0000313" key="1">
    <source>
        <dbReference type="EMBL" id="MED6135470.1"/>
    </source>
</evidence>
<keyword evidence="2" id="KW-1185">Reference proteome</keyword>
<reference evidence="1 2" key="1">
    <citation type="journal article" date="2023" name="Plants (Basel)">
        <title>Bridging the Gap: Combining Genomics and Transcriptomics Approaches to Understand Stylosanthes scabra, an Orphan Legume from the Brazilian Caatinga.</title>
        <authorList>
            <person name="Ferreira-Neto J.R.C."/>
            <person name="da Silva M.D."/>
            <person name="Binneck E."/>
            <person name="de Melo N.F."/>
            <person name="da Silva R.H."/>
            <person name="de Melo A.L.T.M."/>
            <person name="Pandolfi V."/>
            <person name="Bustamante F.O."/>
            <person name="Brasileiro-Vidal A.C."/>
            <person name="Benko-Iseppon A.M."/>
        </authorList>
    </citation>
    <scope>NUCLEOTIDE SEQUENCE [LARGE SCALE GENOMIC DNA]</scope>
    <source>
        <tissue evidence="1">Leaves</tissue>
    </source>
</reference>
<sequence>MCCCRSWRRLGLDMRSGCGISYLTLRYFQHLWSVDVVRHICFRCRGQPWDMVEQYLGARPPVQENAQKKSFSIRLVWLRDRLQHMQLEHSTDMRIAIDPENLELELVRRKKIQQPVGHSSH</sequence>
<evidence type="ECO:0000313" key="2">
    <source>
        <dbReference type="Proteomes" id="UP001341840"/>
    </source>
</evidence>
<name>A0ABU6SH95_9FABA</name>
<proteinExistence type="predicted"/>